<dbReference type="Pfam" id="PF00293">
    <property type="entry name" value="NUDIX"/>
    <property type="match status" value="1"/>
</dbReference>
<evidence type="ECO:0000256" key="3">
    <source>
        <dbReference type="SAM" id="SignalP"/>
    </source>
</evidence>
<protein>
    <submittedName>
        <fullName evidence="5">DNA mismatch repair protein MutT</fullName>
    </submittedName>
</protein>
<dbReference type="GeneID" id="78253980"/>
<dbReference type="KEGG" id="aal:EP13_03370"/>
<dbReference type="AlphaFoldDB" id="A0A075NWG1"/>
<evidence type="ECO:0000256" key="2">
    <source>
        <dbReference type="ARBA" id="ARBA00022801"/>
    </source>
</evidence>
<dbReference type="InterPro" id="IPR000086">
    <property type="entry name" value="NUDIX_hydrolase_dom"/>
</dbReference>
<dbReference type="InterPro" id="IPR020084">
    <property type="entry name" value="NUDIX_hydrolase_CS"/>
</dbReference>
<dbReference type="EMBL" id="CP008849">
    <property type="protein sequence ID" value="AIF97813.1"/>
    <property type="molecule type" value="Genomic_DNA"/>
</dbReference>
<proteinExistence type="predicted"/>
<reference evidence="5 6" key="1">
    <citation type="submission" date="2014-06" db="EMBL/GenBank/DDBJ databases">
        <title>Genomes of Alteromonas australica, a world apart.</title>
        <authorList>
            <person name="Gonzaga A."/>
            <person name="Lopez-Perez M."/>
            <person name="Rodriguez-Valera F."/>
        </authorList>
    </citation>
    <scope>NUCLEOTIDE SEQUENCE [LARGE SCALE GENOMIC DNA]</scope>
    <source>
        <strain evidence="5 6">H 17</strain>
    </source>
</reference>
<dbReference type="eggNOG" id="COG0494">
    <property type="taxonomic scope" value="Bacteria"/>
</dbReference>
<evidence type="ECO:0000313" key="5">
    <source>
        <dbReference type="EMBL" id="AIF97813.1"/>
    </source>
</evidence>
<dbReference type="PROSITE" id="PS51257">
    <property type="entry name" value="PROKAR_LIPOPROTEIN"/>
    <property type="match status" value="1"/>
</dbReference>
<evidence type="ECO:0000313" key="6">
    <source>
        <dbReference type="Proteomes" id="UP000056090"/>
    </source>
</evidence>
<keyword evidence="6" id="KW-1185">Reference proteome</keyword>
<sequence>MPIKIRLSAIFVILTLFSCADSTPSAPACRTLNPVSNVENTAASSPQAAACIIRVQDSLLLIEHRGSGKLDFPGGTQQPNEPLPCTAHRETWEETGFNVLVGPKLSVTTNGLALYACHTNAGIDTLPSNFAAPPWAKIEVKGLKKVAPFSLTHSQLRFADDLIPLRDAFAAYSQYETQFKAHNP</sequence>
<feature type="chain" id="PRO_5001708685" evidence="3">
    <location>
        <begin position="21"/>
        <end position="184"/>
    </location>
</feature>
<feature type="signal peptide" evidence="3">
    <location>
        <begin position="1"/>
        <end position="20"/>
    </location>
</feature>
<organism evidence="5 6">
    <name type="scientific">Alteromonas australica</name>
    <dbReference type="NCBI Taxonomy" id="589873"/>
    <lineage>
        <taxon>Bacteria</taxon>
        <taxon>Pseudomonadati</taxon>
        <taxon>Pseudomonadota</taxon>
        <taxon>Gammaproteobacteria</taxon>
        <taxon>Alteromonadales</taxon>
        <taxon>Alteromonadaceae</taxon>
        <taxon>Alteromonas/Salinimonas group</taxon>
        <taxon>Alteromonas</taxon>
    </lineage>
</organism>
<dbReference type="Proteomes" id="UP000056090">
    <property type="component" value="Chromosome"/>
</dbReference>
<dbReference type="CDD" id="cd02883">
    <property type="entry name" value="NUDIX_Hydrolase"/>
    <property type="match status" value="1"/>
</dbReference>
<comment type="cofactor">
    <cofactor evidence="1">
        <name>Mg(2+)</name>
        <dbReference type="ChEBI" id="CHEBI:18420"/>
    </cofactor>
</comment>
<evidence type="ECO:0000259" key="4">
    <source>
        <dbReference type="PROSITE" id="PS51462"/>
    </source>
</evidence>
<dbReference type="PROSITE" id="PS51462">
    <property type="entry name" value="NUDIX"/>
    <property type="match status" value="1"/>
</dbReference>
<keyword evidence="2" id="KW-0378">Hydrolase</keyword>
<dbReference type="GO" id="GO:0016787">
    <property type="term" value="F:hydrolase activity"/>
    <property type="evidence" value="ECO:0007669"/>
    <property type="project" value="UniProtKB-KW"/>
</dbReference>
<feature type="domain" description="Nudix hydrolase" evidence="4">
    <location>
        <begin position="44"/>
        <end position="169"/>
    </location>
</feature>
<evidence type="ECO:0000256" key="1">
    <source>
        <dbReference type="ARBA" id="ARBA00001946"/>
    </source>
</evidence>
<accession>A0A075NWG1</accession>
<dbReference type="PROSITE" id="PS00893">
    <property type="entry name" value="NUDIX_BOX"/>
    <property type="match status" value="1"/>
</dbReference>
<gene>
    <name evidence="5" type="ORF">EP13_03370</name>
</gene>
<dbReference type="Gene3D" id="3.90.79.10">
    <property type="entry name" value="Nucleoside Triphosphate Pyrophosphohydrolase"/>
    <property type="match status" value="1"/>
</dbReference>
<name>A0A075NWG1_9ALTE</name>
<dbReference type="SUPFAM" id="SSF55811">
    <property type="entry name" value="Nudix"/>
    <property type="match status" value="1"/>
</dbReference>
<keyword evidence="3" id="KW-0732">Signal</keyword>
<dbReference type="InterPro" id="IPR015797">
    <property type="entry name" value="NUDIX_hydrolase-like_dom_sf"/>
</dbReference>
<dbReference type="RefSeq" id="WP_044058707.1">
    <property type="nucleotide sequence ID" value="NZ_CBCSKJ010000001.1"/>
</dbReference>